<dbReference type="Proteomes" id="UP000321224">
    <property type="component" value="Unassembled WGS sequence"/>
</dbReference>
<keyword evidence="3" id="KW-0012">Acyltransferase</keyword>
<keyword evidence="1" id="KW-1133">Transmembrane helix</keyword>
<comment type="caution">
    <text evidence="3">The sequence shown here is derived from an EMBL/GenBank/DDBJ whole genome shotgun (WGS) entry which is preliminary data.</text>
</comment>
<name>A0A511HFR0_9BACT</name>
<dbReference type="AlphaFoldDB" id="A0A511HFR0"/>
<protein>
    <submittedName>
        <fullName evidence="3">Acyltransferase</fullName>
    </submittedName>
</protein>
<organism evidence="3 4">
    <name type="scientific">Myxococcus virescens</name>
    <dbReference type="NCBI Taxonomy" id="83456"/>
    <lineage>
        <taxon>Bacteria</taxon>
        <taxon>Pseudomonadati</taxon>
        <taxon>Myxococcota</taxon>
        <taxon>Myxococcia</taxon>
        <taxon>Myxococcales</taxon>
        <taxon>Cystobacterineae</taxon>
        <taxon>Myxococcaceae</taxon>
        <taxon>Myxococcus</taxon>
    </lineage>
</organism>
<dbReference type="InterPro" id="IPR002656">
    <property type="entry name" value="Acyl_transf_3_dom"/>
</dbReference>
<keyword evidence="1" id="KW-0812">Transmembrane</keyword>
<feature type="transmembrane region" description="Helical" evidence="1">
    <location>
        <begin position="315"/>
        <end position="334"/>
    </location>
</feature>
<feature type="transmembrane region" description="Helical" evidence="1">
    <location>
        <begin position="346"/>
        <end position="369"/>
    </location>
</feature>
<sequence>MEASPAPRLCERQCEAPFMPPPHPQTSDAGVLDSGRARKDGLDVLRALAIVSVLCFHAPESVRRALPEVLRASFEVGWVGVDLFFVLSGYLIGRQVFAMEDSAPLGLQLRTFWLKRWMRTLPLYFVVLAFYALKPWLFGTPFVGGGWHYLVFLQNYVGVRDFVQSWSLCVEEHFYVVLPLLAFGLRARSAPAWAWLMPLLLSLGARAWEVYTATPGLLPAEQWVRLQWRTHLHLDGLAVGVFLAKAAPRWQRWPQAWRRACGAMGALLLGVSLAVCVPHLPDWGGVWIFAGLAVGFGGLLVATEAVALPVPLRGLVYQAAVLSYGTYLWFWVVARVFERRNLTLGVWGLDLLAFITVTHGVAWVTHVAVERPALRLRDRLLAWQASRAEARVGVVAPGR</sequence>
<feature type="transmembrane region" description="Helical" evidence="1">
    <location>
        <begin position="163"/>
        <end position="185"/>
    </location>
</feature>
<evidence type="ECO:0000313" key="3">
    <source>
        <dbReference type="EMBL" id="GEL72378.1"/>
    </source>
</evidence>
<reference evidence="3 4" key="1">
    <citation type="submission" date="2019-07" db="EMBL/GenBank/DDBJ databases">
        <title>Whole genome shotgun sequence of Myxococcus virescens NBRC 100334.</title>
        <authorList>
            <person name="Hosoyama A."/>
            <person name="Uohara A."/>
            <person name="Ohji S."/>
            <person name="Ichikawa N."/>
        </authorList>
    </citation>
    <scope>NUCLEOTIDE SEQUENCE [LARGE SCALE GENOMIC DNA]</scope>
    <source>
        <strain evidence="3 4">NBRC 100334</strain>
    </source>
</reference>
<evidence type="ECO:0000259" key="2">
    <source>
        <dbReference type="Pfam" id="PF01757"/>
    </source>
</evidence>
<dbReference type="Pfam" id="PF01757">
    <property type="entry name" value="Acyl_transf_3"/>
    <property type="match status" value="1"/>
</dbReference>
<feature type="transmembrane region" description="Helical" evidence="1">
    <location>
        <begin position="286"/>
        <end position="308"/>
    </location>
</feature>
<keyword evidence="3" id="KW-0808">Transferase</keyword>
<evidence type="ECO:0000256" key="1">
    <source>
        <dbReference type="SAM" id="Phobius"/>
    </source>
</evidence>
<evidence type="ECO:0000313" key="4">
    <source>
        <dbReference type="Proteomes" id="UP000321224"/>
    </source>
</evidence>
<accession>A0A511HFR0</accession>
<dbReference type="InterPro" id="IPR050879">
    <property type="entry name" value="Acyltransferase_3"/>
</dbReference>
<dbReference type="GO" id="GO:0016020">
    <property type="term" value="C:membrane"/>
    <property type="evidence" value="ECO:0007669"/>
    <property type="project" value="TreeGrafter"/>
</dbReference>
<dbReference type="GO" id="GO:0016747">
    <property type="term" value="F:acyltransferase activity, transferring groups other than amino-acyl groups"/>
    <property type="evidence" value="ECO:0007669"/>
    <property type="project" value="InterPro"/>
</dbReference>
<dbReference type="PANTHER" id="PTHR23028:SF53">
    <property type="entry name" value="ACYL_TRANSF_3 DOMAIN-CONTAINING PROTEIN"/>
    <property type="match status" value="1"/>
</dbReference>
<dbReference type="EMBL" id="BJVY01000024">
    <property type="protein sequence ID" value="GEL72378.1"/>
    <property type="molecule type" value="Genomic_DNA"/>
</dbReference>
<dbReference type="GO" id="GO:0009103">
    <property type="term" value="P:lipopolysaccharide biosynthetic process"/>
    <property type="evidence" value="ECO:0007669"/>
    <property type="project" value="TreeGrafter"/>
</dbReference>
<feature type="transmembrane region" description="Helical" evidence="1">
    <location>
        <begin position="260"/>
        <end position="280"/>
    </location>
</feature>
<keyword evidence="1" id="KW-0472">Membrane</keyword>
<feature type="transmembrane region" description="Helical" evidence="1">
    <location>
        <begin position="123"/>
        <end position="143"/>
    </location>
</feature>
<gene>
    <name evidence="3" type="ORF">MVI01_41620</name>
</gene>
<proteinExistence type="predicted"/>
<dbReference type="PANTHER" id="PTHR23028">
    <property type="entry name" value="ACETYLTRANSFERASE"/>
    <property type="match status" value="1"/>
</dbReference>
<feature type="domain" description="Acyltransferase 3" evidence="2">
    <location>
        <begin position="41"/>
        <end position="364"/>
    </location>
</feature>